<name>A0A142IDI0_9CAUD</name>
<organism evidence="1 2">
    <name type="scientific">Pseudomonas phage vB_PsyM_KIL1</name>
    <dbReference type="NCBI Taxonomy" id="1777065"/>
    <lineage>
        <taxon>Viruses</taxon>
        <taxon>Duplodnaviria</taxon>
        <taxon>Heunggongvirae</taxon>
        <taxon>Uroviricota</taxon>
        <taxon>Caudoviricetes</taxon>
        <taxon>Vandenendeviridae</taxon>
        <taxon>Gorskivirinae</taxon>
        <taxon>Flaumdravirus</taxon>
        <taxon>Flaumdravirus KIL4</taxon>
    </lineage>
</organism>
<dbReference type="EMBL" id="KU130126">
    <property type="protein sequence ID" value="AMR57285.1"/>
    <property type="molecule type" value="Genomic_DNA"/>
</dbReference>
<reference evidence="1 2" key="1">
    <citation type="journal article" date="2016" name="Front. Microbiol.">
        <title>Characterization of Novel Bacteriophages for Biocontrol of Bacterial Blight in Leek Caused by Pseudomonas syringae pv. porri.</title>
        <authorList>
            <person name="Rombouts S."/>
            <person name="Lavigne R."/>
        </authorList>
    </citation>
    <scope>NUCLEOTIDE SEQUENCE [LARGE SCALE GENOMIC DNA]</scope>
</reference>
<proteinExistence type="predicted"/>
<keyword evidence="2" id="KW-1185">Reference proteome</keyword>
<evidence type="ECO:0000313" key="1">
    <source>
        <dbReference type="EMBL" id="AMR57285.1"/>
    </source>
</evidence>
<sequence length="118" mass="13376">MAKLTKAQREFFHQFAKNDLSNYLFPLLHAQGLTMTSEVAEELLSMVNLDEYTEIVGQAFLERADFAAVKRVDKIMKSEEFNTVVNACHQVSDAVEEERIRILAVLIPDEEGGDEIVD</sequence>
<dbReference type="GeneID" id="28802426"/>
<dbReference type="KEGG" id="vg:28802426"/>
<dbReference type="Proteomes" id="UP000203989">
    <property type="component" value="Segment"/>
</dbReference>
<dbReference type="InterPro" id="IPR055799">
    <property type="entry name" value="DUF7375"/>
</dbReference>
<protein>
    <submittedName>
        <fullName evidence="1">Uncharacterized protein</fullName>
    </submittedName>
</protein>
<dbReference type="OrthoDB" id="21687at10239"/>
<gene>
    <name evidence="1" type="ORF">vB_PsyM_KIL1_0033</name>
</gene>
<accession>A0A142IDI0</accession>
<dbReference type="Pfam" id="PF24090">
    <property type="entry name" value="DUF7375"/>
    <property type="match status" value="1"/>
</dbReference>
<evidence type="ECO:0000313" key="2">
    <source>
        <dbReference type="Proteomes" id="UP000203989"/>
    </source>
</evidence>
<dbReference type="RefSeq" id="YP_009275967.1">
    <property type="nucleotide sequence ID" value="NC_030934.1"/>
</dbReference>